<feature type="compositionally biased region" description="Polar residues" evidence="5">
    <location>
        <begin position="466"/>
        <end position="488"/>
    </location>
</feature>
<evidence type="ECO:0000256" key="2">
    <source>
        <dbReference type="ARBA" id="ARBA00022692"/>
    </source>
</evidence>
<evidence type="ECO:0000256" key="3">
    <source>
        <dbReference type="ARBA" id="ARBA00022989"/>
    </source>
</evidence>
<dbReference type="AlphaFoldDB" id="A0A507ECS0"/>
<reference evidence="7 8" key="1">
    <citation type="journal article" date="2019" name="Sci. Rep.">
        <title>Comparative genomics of chytrid fungi reveal insights into the obligate biotrophic and pathogenic lifestyle of Synchytrium endobioticum.</title>
        <authorList>
            <person name="van de Vossenberg B.T.L.H."/>
            <person name="Warris S."/>
            <person name="Nguyen H.D.T."/>
            <person name="van Gent-Pelzer M.P.E."/>
            <person name="Joly D.L."/>
            <person name="van de Geest H.C."/>
            <person name="Bonants P.J.M."/>
            <person name="Smith D.S."/>
            <person name="Levesque C.A."/>
            <person name="van der Lee T.A.J."/>
        </authorList>
    </citation>
    <scope>NUCLEOTIDE SEQUENCE [LARGE SCALE GENOMIC DNA]</scope>
    <source>
        <strain evidence="7 8">CBS 809.83</strain>
    </source>
</reference>
<dbReference type="PROSITE" id="PS51257">
    <property type="entry name" value="PROKAR_LIPOPROTEIN"/>
    <property type="match status" value="1"/>
</dbReference>
<evidence type="ECO:0000256" key="5">
    <source>
        <dbReference type="SAM" id="MobiDB-lite"/>
    </source>
</evidence>
<dbReference type="EMBL" id="QEAQ01000009">
    <property type="protein sequence ID" value="TPX61147.1"/>
    <property type="molecule type" value="Genomic_DNA"/>
</dbReference>
<protein>
    <recommendedName>
        <fullName evidence="9">DUF300-domain-containing protein</fullName>
    </recommendedName>
</protein>
<dbReference type="STRING" id="109895.A0A507ECS0"/>
<feature type="transmembrane region" description="Helical" evidence="6">
    <location>
        <begin position="12"/>
        <end position="34"/>
    </location>
</feature>
<comment type="caution">
    <text evidence="7">The sequence shown here is derived from an EMBL/GenBank/DDBJ whole genome shotgun (WGS) entry which is preliminary data.</text>
</comment>
<keyword evidence="8" id="KW-1185">Reference proteome</keyword>
<evidence type="ECO:0000256" key="4">
    <source>
        <dbReference type="ARBA" id="ARBA00023136"/>
    </source>
</evidence>
<feature type="transmembrane region" description="Helical" evidence="6">
    <location>
        <begin position="46"/>
        <end position="64"/>
    </location>
</feature>
<feature type="transmembrane region" description="Helical" evidence="6">
    <location>
        <begin position="136"/>
        <end position="154"/>
    </location>
</feature>
<feature type="compositionally biased region" description="Low complexity" evidence="5">
    <location>
        <begin position="356"/>
        <end position="383"/>
    </location>
</feature>
<evidence type="ECO:0000256" key="1">
    <source>
        <dbReference type="ARBA" id="ARBA00004141"/>
    </source>
</evidence>
<sequence length="494" mass="55916">MFFEDGKLGSVPYFFAGLGAFIGCIISFSTMLGHLKNYRRPDLQRLAFRILWMVPVYAVASFVALSSRNAADYIDTIRDIYEGFVIYSFFLLCINYLGGERSLLAMLDERMRIHHLWPFNLFFAPMDMSDPDTFLFVRRGVLQFVILKPILSLFTMVLKLTDSYHEGDISWGGAYLWIAALYNLSVCWSLYCLVLFYVQCSKDLKPYRPMPKFVCVKSIVFLTFYQGLGVAFLVWAGVIHDSEGYTSSHFASVLQDFLICLEMPALAMLHRYAFPWTDYNDLRLSSRVPLLYAVRDACGVKDIIQDTIHTFKGTTFRTASRHAGRIGRTEDGEPLMGRRVLRQSSGKSYGTLAAPDSFPDDNTSSSSSSDESNTSSPKSSRPPRSSKIRKDRKRPIVRTSLAFGSPEDDPHTEAQYAQARTLPYGDYNYPVVHEDERFRYPPNIQAEIDRQARDYLSRSQARILSHQSSAASIGSAGVNTSTRNSSPDLTFEPA</sequence>
<feature type="region of interest" description="Disordered" evidence="5">
    <location>
        <begin position="466"/>
        <end position="494"/>
    </location>
</feature>
<feature type="transmembrane region" description="Helical" evidence="6">
    <location>
        <begin position="174"/>
        <end position="198"/>
    </location>
</feature>
<gene>
    <name evidence="7" type="ORF">PhCBS80983_g01269</name>
</gene>
<feature type="region of interest" description="Disordered" evidence="5">
    <location>
        <begin position="348"/>
        <end position="414"/>
    </location>
</feature>
<feature type="transmembrane region" description="Helical" evidence="6">
    <location>
        <begin position="84"/>
        <end position="104"/>
    </location>
</feature>
<dbReference type="Pfam" id="PF03619">
    <property type="entry name" value="Solute_trans_a"/>
    <property type="match status" value="1"/>
</dbReference>
<comment type="subcellular location">
    <subcellularLocation>
        <location evidence="1">Membrane</location>
        <topology evidence="1">Multi-pass membrane protein</topology>
    </subcellularLocation>
</comment>
<keyword evidence="4 6" id="KW-0472">Membrane</keyword>
<dbReference type="InterPro" id="IPR005178">
    <property type="entry name" value="Ostalpha/TMEM184C"/>
</dbReference>
<name>A0A507ECS0_9FUNG</name>
<dbReference type="Proteomes" id="UP000318582">
    <property type="component" value="Unassembled WGS sequence"/>
</dbReference>
<keyword evidence="3 6" id="KW-1133">Transmembrane helix</keyword>
<dbReference type="SMART" id="SM01417">
    <property type="entry name" value="Solute_trans_a"/>
    <property type="match status" value="1"/>
</dbReference>
<organism evidence="7 8">
    <name type="scientific">Powellomyces hirtus</name>
    <dbReference type="NCBI Taxonomy" id="109895"/>
    <lineage>
        <taxon>Eukaryota</taxon>
        <taxon>Fungi</taxon>
        <taxon>Fungi incertae sedis</taxon>
        <taxon>Chytridiomycota</taxon>
        <taxon>Chytridiomycota incertae sedis</taxon>
        <taxon>Chytridiomycetes</taxon>
        <taxon>Spizellomycetales</taxon>
        <taxon>Powellomycetaceae</taxon>
        <taxon>Powellomyces</taxon>
    </lineage>
</organism>
<dbReference type="PANTHER" id="PTHR23423">
    <property type="entry name" value="ORGANIC SOLUTE TRANSPORTER-RELATED"/>
    <property type="match status" value="1"/>
</dbReference>
<dbReference type="GO" id="GO:0016020">
    <property type="term" value="C:membrane"/>
    <property type="evidence" value="ECO:0007669"/>
    <property type="project" value="UniProtKB-SubCell"/>
</dbReference>
<evidence type="ECO:0008006" key="9">
    <source>
        <dbReference type="Google" id="ProtNLM"/>
    </source>
</evidence>
<keyword evidence="2 6" id="KW-0812">Transmembrane</keyword>
<evidence type="ECO:0000256" key="6">
    <source>
        <dbReference type="SAM" id="Phobius"/>
    </source>
</evidence>
<evidence type="ECO:0000313" key="7">
    <source>
        <dbReference type="EMBL" id="TPX61147.1"/>
    </source>
</evidence>
<accession>A0A507ECS0</accession>
<feature type="compositionally biased region" description="Basic residues" evidence="5">
    <location>
        <begin position="384"/>
        <end position="396"/>
    </location>
</feature>
<evidence type="ECO:0000313" key="8">
    <source>
        <dbReference type="Proteomes" id="UP000318582"/>
    </source>
</evidence>
<feature type="transmembrane region" description="Helical" evidence="6">
    <location>
        <begin position="219"/>
        <end position="238"/>
    </location>
</feature>
<proteinExistence type="predicted"/>